<dbReference type="EMBL" id="VSSQ01017163">
    <property type="protein sequence ID" value="MPM59186.1"/>
    <property type="molecule type" value="Genomic_DNA"/>
</dbReference>
<name>A0A645B299_9ZZZZ</name>
<protein>
    <submittedName>
        <fullName evidence="1">Uncharacterized protein</fullName>
    </submittedName>
</protein>
<evidence type="ECO:0000313" key="1">
    <source>
        <dbReference type="EMBL" id="MPM59186.1"/>
    </source>
</evidence>
<proteinExistence type="predicted"/>
<dbReference type="AlphaFoldDB" id="A0A645B299"/>
<sequence>MDSSHALFQPDRVPWNIVVDHKPAKLKVNAFTCSLGCDHYLGIFPECFFRINPGSGLIEASYFHATVDLGDCKSPALKFFNKKVQSLFMFREQQKFHLGIIKNPLFVDHLFELCKL</sequence>
<reference evidence="1" key="1">
    <citation type="submission" date="2019-08" db="EMBL/GenBank/DDBJ databases">
        <authorList>
            <person name="Kucharzyk K."/>
            <person name="Murdoch R.W."/>
            <person name="Higgins S."/>
            <person name="Loffler F."/>
        </authorList>
    </citation>
    <scope>NUCLEOTIDE SEQUENCE</scope>
</reference>
<organism evidence="1">
    <name type="scientific">bioreactor metagenome</name>
    <dbReference type="NCBI Taxonomy" id="1076179"/>
    <lineage>
        <taxon>unclassified sequences</taxon>
        <taxon>metagenomes</taxon>
        <taxon>ecological metagenomes</taxon>
    </lineage>
</organism>
<comment type="caution">
    <text evidence="1">The sequence shown here is derived from an EMBL/GenBank/DDBJ whole genome shotgun (WGS) entry which is preliminary data.</text>
</comment>
<gene>
    <name evidence="1" type="ORF">SDC9_106026</name>
</gene>
<accession>A0A645B299</accession>